<evidence type="ECO:0000313" key="3">
    <source>
        <dbReference type="WBParaSite" id="Minc3s00034g02021"/>
    </source>
</evidence>
<dbReference type="WBParaSite" id="Minc3s00034g02021">
    <property type="protein sequence ID" value="Minc3s00034g02021"/>
    <property type="gene ID" value="Minc3s00034g02021"/>
</dbReference>
<keyword evidence="2" id="KW-1185">Reference proteome</keyword>
<evidence type="ECO:0000256" key="1">
    <source>
        <dbReference type="SAM" id="MobiDB-lite"/>
    </source>
</evidence>
<feature type="compositionally biased region" description="Polar residues" evidence="1">
    <location>
        <begin position="1"/>
        <end position="14"/>
    </location>
</feature>
<feature type="region of interest" description="Disordered" evidence="1">
    <location>
        <begin position="1"/>
        <end position="31"/>
    </location>
</feature>
<reference evidence="3" key="1">
    <citation type="submission" date="2022-11" db="UniProtKB">
        <authorList>
            <consortium name="WormBaseParasite"/>
        </authorList>
    </citation>
    <scope>IDENTIFICATION</scope>
</reference>
<accession>A0A914KKQ9</accession>
<name>A0A914KKQ9_MELIC</name>
<sequence>MKKSFDSSISSTARIDNGERRLKGKERPKMSRRIVQQTKVKNLQLIILMQKIVLMILLRLDQLHNQFQQPTLAESAHFCCGTKYLWKSL</sequence>
<dbReference type="AlphaFoldDB" id="A0A914KKQ9"/>
<feature type="compositionally biased region" description="Basic and acidic residues" evidence="1">
    <location>
        <begin position="16"/>
        <end position="29"/>
    </location>
</feature>
<organism evidence="2 3">
    <name type="scientific">Meloidogyne incognita</name>
    <name type="common">Southern root-knot nematode worm</name>
    <name type="synonym">Oxyuris incognita</name>
    <dbReference type="NCBI Taxonomy" id="6306"/>
    <lineage>
        <taxon>Eukaryota</taxon>
        <taxon>Metazoa</taxon>
        <taxon>Ecdysozoa</taxon>
        <taxon>Nematoda</taxon>
        <taxon>Chromadorea</taxon>
        <taxon>Rhabditida</taxon>
        <taxon>Tylenchina</taxon>
        <taxon>Tylenchomorpha</taxon>
        <taxon>Tylenchoidea</taxon>
        <taxon>Meloidogynidae</taxon>
        <taxon>Meloidogyninae</taxon>
        <taxon>Meloidogyne</taxon>
        <taxon>Meloidogyne incognita group</taxon>
    </lineage>
</organism>
<proteinExistence type="predicted"/>
<dbReference type="Proteomes" id="UP000887563">
    <property type="component" value="Unplaced"/>
</dbReference>
<protein>
    <submittedName>
        <fullName evidence="3">Candidate secreted effector</fullName>
    </submittedName>
</protein>
<evidence type="ECO:0000313" key="2">
    <source>
        <dbReference type="Proteomes" id="UP000887563"/>
    </source>
</evidence>